<evidence type="ECO:0000256" key="6">
    <source>
        <dbReference type="ARBA" id="ARBA00023054"/>
    </source>
</evidence>
<keyword evidence="13" id="KW-1185">Reference proteome</keyword>
<keyword evidence="5 10" id="KW-0995">Kinetochore</keyword>
<reference evidence="12 13" key="1">
    <citation type="submission" date="2015-07" db="EMBL/GenBank/DDBJ databases">
        <title>The genome of Pseudoloma neurophilia, a relevant intracellular parasite of the zebrafish.</title>
        <authorList>
            <person name="Ndikumana S."/>
            <person name="Pelin A."/>
            <person name="Sanders J."/>
            <person name="Corradi N."/>
        </authorList>
    </citation>
    <scope>NUCLEOTIDE SEQUENCE [LARGE SCALE GENOMIC DNA]</scope>
    <source>
        <strain evidence="12 13">MK1</strain>
    </source>
</reference>
<comment type="similarity">
    <text evidence="1 10">Belongs to the NDC80/HEC1 family.</text>
</comment>
<evidence type="ECO:0000256" key="7">
    <source>
        <dbReference type="ARBA" id="ARBA00023242"/>
    </source>
</evidence>
<dbReference type="PANTHER" id="PTHR10643:SF2">
    <property type="entry name" value="KINETOCHORE PROTEIN NDC80 HOMOLOG"/>
    <property type="match status" value="1"/>
</dbReference>
<dbReference type="InterPro" id="IPR005550">
    <property type="entry name" value="Kinetochore_Ndc80"/>
</dbReference>
<proteinExistence type="inferred from homology"/>
<dbReference type="VEuPathDB" id="MicrosporidiaDB:M153_7641000584"/>
<dbReference type="InterPro" id="IPR055260">
    <property type="entry name" value="Ndc80_CH"/>
</dbReference>
<evidence type="ECO:0000256" key="5">
    <source>
        <dbReference type="ARBA" id="ARBA00022838"/>
    </source>
</evidence>
<comment type="subunit">
    <text evidence="10">Component of the NDC80 complex.</text>
</comment>
<sequence>MSQSISIINEYLIESNQSNDEQIPLLCGKCPTYKHFQAVFQRTIGFFSSQLSTNNLDTPYKKHSILKNTGINFGEEAHNIIKSMKYPFSHEINKSHLTTTNPHSWPVILSFLRWLVEMIYICKNYIKNEKSDDILTEGYRKFMEGDDYFFENSLRQKSNSENNHLISEMEGLSQVNEVLSSLISQSRDVSHGIS</sequence>
<evidence type="ECO:0000256" key="10">
    <source>
        <dbReference type="RuleBase" id="RU368072"/>
    </source>
</evidence>
<keyword evidence="9 10" id="KW-0137">Centromere</keyword>
<evidence type="ECO:0000256" key="8">
    <source>
        <dbReference type="ARBA" id="ARBA00023306"/>
    </source>
</evidence>
<evidence type="ECO:0000256" key="1">
    <source>
        <dbReference type="ARBA" id="ARBA00007050"/>
    </source>
</evidence>
<evidence type="ECO:0000256" key="3">
    <source>
        <dbReference type="ARBA" id="ARBA00022618"/>
    </source>
</evidence>
<dbReference type="Proteomes" id="UP000051530">
    <property type="component" value="Unassembled WGS sequence"/>
</dbReference>
<keyword evidence="2 10" id="KW-0158">Chromosome</keyword>
<evidence type="ECO:0000256" key="2">
    <source>
        <dbReference type="ARBA" id="ARBA00022454"/>
    </source>
</evidence>
<accession>A0A0R0LY31</accession>
<comment type="function">
    <text evidence="10">Acts as a component of the essential kinetochore-associated NDC80 complex, which is required for chromosome segregation and spindle checkpoint activity.</text>
</comment>
<dbReference type="OrthoDB" id="7459479at2759"/>
<evidence type="ECO:0000256" key="9">
    <source>
        <dbReference type="ARBA" id="ARBA00023328"/>
    </source>
</evidence>
<dbReference type="Pfam" id="PF03801">
    <property type="entry name" value="Ndc80_HEC"/>
    <property type="match status" value="1"/>
</dbReference>
<evidence type="ECO:0000256" key="4">
    <source>
        <dbReference type="ARBA" id="ARBA00022776"/>
    </source>
</evidence>
<feature type="domain" description="Kinetochore protein Ndc80 CH" evidence="11">
    <location>
        <begin position="3"/>
        <end position="124"/>
    </location>
</feature>
<dbReference type="EMBL" id="LGUB01001019">
    <property type="protein sequence ID" value="KRH92318.1"/>
    <property type="molecule type" value="Genomic_DNA"/>
</dbReference>
<feature type="non-terminal residue" evidence="12">
    <location>
        <position position="194"/>
    </location>
</feature>
<keyword evidence="7 10" id="KW-0539">Nucleus</keyword>
<dbReference type="Gene3D" id="1.10.418.30">
    <property type="entry name" value="Ncd80 complex, Ncd80 subunit"/>
    <property type="match status" value="1"/>
</dbReference>
<name>A0A0R0LY31_9MICR</name>
<keyword evidence="3 10" id="KW-0132">Cell division</keyword>
<comment type="caution">
    <text evidence="12">The sequence shown here is derived from an EMBL/GenBank/DDBJ whole genome shotgun (WGS) entry which is preliminary data.</text>
</comment>
<dbReference type="InterPro" id="IPR038273">
    <property type="entry name" value="Ndc80_sf"/>
</dbReference>
<keyword evidence="4 10" id="KW-0498">Mitosis</keyword>
<dbReference type="GO" id="GO:0051301">
    <property type="term" value="P:cell division"/>
    <property type="evidence" value="ECO:0007669"/>
    <property type="project" value="UniProtKB-UniRule"/>
</dbReference>
<comment type="subcellular location">
    <subcellularLocation>
        <location evidence="10">Chromosome</location>
        <location evidence="10">Centromere</location>
        <location evidence="10">Kinetochore</location>
    </subcellularLocation>
    <subcellularLocation>
        <location evidence="10">Nucleus</location>
    </subcellularLocation>
</comment>
<dbReference type="GO" id="GO:0051315">
    <property type="term" value="P:attachment of mitotic spindle microtubules to kinetochore"/>
    <property type="evidence" value="ECO:0007669"/>
    <property type="project" value="UniProtKB-UniRule"/>
</dbReference>
<dbReference type="GO" id="GO:0005634">
    <property type="term" value="C:nucleus"/>
    <property type="evidence" value="ECO:0007669"/>
    <property type="project" value="UniProtKB-SubCell"/>
</dbReference>
<evidence type="ECO:0000313" key="12">
    <source>
        <dbReference type="EMBL" id="KRH92318.1"/>
    </source>
</evidence>
<protein>
    <recommendedName>
        <fullName evidence="10">Kinetochore protein NDC80</fullName>
    </recommendedName>
</protein>
<dbReference type="PANTHER" id="PTHR10643">
    <property type="entry name" value="KINETOCHORE PROTEIN NDC80"/>
    <property type="match status" value="1"/>
</dbReference>
<keyword evidence="8 10" id="KW-0131">Cell cycle</keyword>
<evidence type="ECO:0000259" key="11">
    <source>
        <dbReference type="Pfam" id="PF03801"/>
    </source>
</evidence>
<organism evidence="12 13">
    <name type="scientific">Pseudoloma neurophilia</name>
    <dbReference type="NCBI Taxonomy" id="146866"/>
    <lineage>
        <taxon>Eukaryota</taxon>
        <taxon>Fungi</taxon>
        <taxon>Fungi incertae sedis</taxon>
        <taxon>Microsporidia</taxon>
        <taxon>Pseudoloma</taxon>
    </lineage>
</organism>
<dbReference type="GO" id="GO:0031262">
    <property type="term" value="C:Ndc80 complex"/>
    <property type="evidence" value="ECO:0007669"/>
    <property type="project" value="UniProtKB-UniRule"/>
</dbReference>
<evidence type="ECO:0000313" key="13">
    <source>
        <dbReference type="Proteomes" id="UP000051530"/>
    </source>
</evidence>
<gene>
    <name evidence="12" type="ORF">M153_7641000584</name>
</gene>
<dbReference type="AlphaFoldDB" id="A0A0R0LY31"/>
<keyword evidence="6" id="KW-0175">Coiled coil</keyword>